<proteinExistence type="predicted"/>
<accession>A5Z6Z3</accession>
<evidence type="ECO:0000313" key="1">
    <source>
        <dbReference type="EMBL" id="EDM51149.1"/>
    </source>
</evidence>
<dbReference type="AlphaFoldDB" id="A5Z6Z3"/>
<dbReference type="EMBL" id="AAVL02000034">
    <property type="protein sequence ID" value="EDM51149.1"/>
    <property type="molecule type" value="Genomic_DNA"/>
</dbReference>
<reference evidence="1 2" key="2">
    <citation type="submission" date="2007-04" db="EMBL/GenBank/DDBJ databases">
        <title>Draft genome sequence of Eubacterium ventriosum (ATCC 27560).</title>
        <authorList>
            <person name="Sudarsanam P."/>
            <person name="Ley R."/>
            <person name="Guruge J."/>
            <person name="Turnbaugh P.J."/>
            <person name="Mahowald M."/>
            <person name="Liep D."/>
            <person name="Gordon J."/>
        </authorList>
    </citation>
    <scope>NUCLEOTIDE SEQUENCE [LARGE SCALE GENOMIC DNA]</scope>
    <source>
        <strain evidence="1 2">ATCC 27560</strain>
    </source>
</reference>
<comment type="caution">
    <text evidence="1">The sequence shown here is derived from an EMBL/GenBank/DDBJ whole genome shotgun (WGS) entry which is preliminary data.</text>
</comment>
<organism evidence="1 2">
    <name type="scientific">Eubacterium ventriosum ATCC 27560</name>
    <dbReference type="NCBI Taxonomy" id="411463"/>
    <lineage>
        <taxon>Bacteria</taxon>
        <taxon>Bacillati</taxon>
        <taxon>Bacillota</taxon>
        <taxon>Clostridia</taxon>
        <taxon>Eubacteriales</taxon>
        <taxon>Eubacteriaceae</taxon>
        <taxon>Eubacterium</taxon>
    </lineage>
</organism>
<name>A5Z6Z3_9FIRM</name>
<gene>
    <name evidence="1" type="ORF">EUBVEN_01476</name>
</gene>
<reference evidence="1 2" key="1">
    <citation type="submission" date="2007-03" db="EMBL/GenBank/DDBJ databases">
        <authorList>
            <person name="Fulton L."/>
            <person name="Clifton S."/>
            <person name="Fulton B."/>
            <person name="Xu J."/>
            <person name="Minx P."/>
            <person name="Pepin K.H."/>
            <person name="Johnson M."/>
            <person name="Thiruvilangam P."/>
            <person name="Bhonagiri V."/>
            <person name="Nash W.E."/>
            <person name="Mardis E.R."/>
            <person name="Wilson R.K."/>
        </authorList>
    </citation>
    <scope>NUCLEOTIDE SEQUENCE [LARGE SCALE GENOMIC DNA]</scope>
    <source>
        <strain evidence="1 2">ATCC 27560</strain>
    </source>
</reference>
<dbReference type="HOGENOM" id="CLU_3365039_0_0_9"/>
<protein>
    <submittedName>
        <fullName evidence="1">Uncharacterized protein</fullName>
    </submittedName>
</protein>
<dbReference type="STRING" id="411463.EUBVEN_01476"/>
<evidence type="ECO:0000313" key="2">
    <source>
        <dbReference type="Proteomes" id="UP000006000"/>
    </source>
</evidence>
<sequence>MALTQQRLTDSGGVKLRLAMELRDVLIPKNNYKLG</sequence>
<dbReference type="Proteomes" id="UP000006000">
    <property type="component" value="Unassembled WGS sequence"/>
</dbReference>